<name>A0A3A6R450_9VIBR</name>
<comment type="caution">
    <text evidence="2">The sequence shown here is derived from an EMBL/GenBank/DDBJ whole genome shotgun (WGS) entry which is preliminary data.</text>
</comment>
<protein>
    <submittedName>
        <fullName evidence="2">GNAT family N-acetyltransferase</fullName>
    </submittedName>
</protein>
<organism evidence="2 3">
    <name type="scientific">Vibrio sinensis</name>
    <dbReference type="NCBI Taxonomy" id="2302434"/>
    <lineage>
        <taxon>Bacteria</taxon>
        <taxon>Pseudomonadati</taxon>
        <taxon>Pseudomonadota</taxon>
        <taxon>Gammaproteobacteria</taxon>
        <taxon>Vibrionales</taxon>
        <taxon>Vibrionaceae</taxon>
        <taxon>Vibrio</taxon>
    </lineage>
</organism>
<dbReference type="EMBL" id="QVMU01000001">
    <property type="protein sequence ID" value="RJX75729.1"/>
    <property type="molecule type" value="Genomic_DNA"/>
</dbReference>
<evidence type="ECO:0000259" key="1">
    <source>
        <dbReference type="PROSITE" id="PS51186"/>
    </source>
</evidence>
<dbReference type="Gene3D" id="3.40.630.30">
    <property type="match status" value="1"/>
</dbReference>
<dbReference type="AlphaFoldDB" id="A0A3A6R450"/>
<dbReference type="GO" id="GO:0016747">
    <property type="term" value="F:acyltransferase activity, transferring groups other than amino-acyl groups"/>
    <property type="evidence" value="ECO:0007669"/>
    <property type="project" value="InterPro"/>
</dbReference>
<keyword evidence="2" id="KW-0808">Transferase</keyword>
<dbReference type="InterPro" id="IPR000182">
    <property type="entry name" value="GNAT_dom"/>
</dbReference>
<sequence>MRRYVLGGNMEMELVRNTENSFSYILYESGSNVGRIHVSLTGNVAKIEDIIVDEIEYTPWWFLPFIKWTKSFRGKGYGTALLTQVIQHCKSIGSSEIIGEVHGDEQKLTVWYQRFGFTVNEDKSISLSL</sequence>
<dbReference type="OrthoDB" id="27442at2"/>
<feature type="domain" description="N-acetyltransferase" evidence="1">
    <location>
        <begin position="1"/>
        <end position="129"/>
    </location>
</feature>
<gene>
    <name evidence="2" type="ORF">DZ860_03380</name>
</gene>
<accession>A0A3A6R450</accession>
<keyword evidence="3" id="KW-1185">Reference proteome</keyword>
<dbReference type="SUPFAM" id="SSF55729">
    <property type="entry name" value="Acyl-CoA N-acyltransferases (Nat)"/>
    <property type="match status" value="1"/>
</dbReference>
<dbReference type="Proteomes" id="UP000273252">
    <property type="component" value="Unassembled WGS sequence"/>
</dbReference>
<proteinExistence type="predicted"/>
<reference evidence="2 3" key="1">
    <citation type="submission" date="2018-08" db="EMBL/GenBank/DDBJ databases">
        <title>Vibrio isolated from the Eastern China Marginal Seas.</title>
        <authorList>
            <person name="Li Y."/>
        </authorList>
    </citation>
    <scope>NUCLEOTIDE SEQUENCE [LARGE SCALE GENOMIC DNA]</scope>
    <source>
        <strain evidence="2 3">BEI233</strain>
    </source>
</reference>
<dbReference type="CDD" id="cd04301">
    <property type="entry name" value="NAT_SF"/>
    <property type="match status" value="1"/>
</dbReference>
<evidence type="ECO:0000313" key="2">
    <source>
        <dbReference type="EMBL" id="RJX75729.1"/>
    </source>
</evidence>
<evidence type="ECO:0000313" key="3">
    <source>
        <dbReference type="Proteomes" id="UP000273252"/>
    </source>
</evidence>
<dbReference type="InterPro" id="IPR016181">
    <property type="entry name" value="Acyl_CoA_acyltransferase"/>
</dbReference>
<dbReference type="PROSITE" id="PS51186">
    <property type="entry name" value="GNAT"/>
    <property type="match status" value="1"/>
</dbReference>
<dbReference type="Pfam" id="PF00583">
    <property type="entry name" value="Acetyltransf_1"/>
    <property type="match status" value="1"/>
</dbReference>